<feature type="compositionally biased region" description="Low complexity" evidence="1">
    <location>
        <begin position="78"/>
        <end position="89"/>
    </location>
</feature>
<name>A0A068QR23_9GAMM</name>
<dbReference type="KEGG" id="xdo:XDD1_1402"/>
<evidence type="ECO:0000313" key="3">
    <source>
        <dbReference type="Proteomes" id="UP000032721"/>
    </source>
</evidence>
<gene>
    <name evidence="2" type="ORF">XDD1_1402</name>
</gene>
<dbReference type="Proteomes" id="UP000032721">
    <property type="component" value="Chromosome"/>
</dbReference>
<sequence length="269" mass="30468">MSPFNYYSNRRNNGDIELGALPDSSAGHGQLNHYSNRRNNGDIELGALPDSSAGHGQLPSSFQASAARGFEHPRRVGSSPNLSNFNSLNAYPEHSRTEMPLSRRHSFSGSSSFQASAAKDFEHSRRISRSSPNLSNFNSLNAYPEHSRTEMPLSRSHSFSGSPPRGYEFTTLTLSEVIPELITKYNAEYVFIKLDVKKLKTLMYNADLDVRERKIVKSIVKLICNEMNSISNDDKIDRYHKLYDINYKYPPFICCNRYTSWIRILSATP</sequence>
<protein>
    <submittedName>
        <fullName evidence="2">Uncharacterized protein</fullName>
    </submittedName>
</protein>
<evidence type="ECO:0000313" key="2">
    <source>
        <dbReference type="EMBL" id="CDG17101.1"/>
    </source>
</evidence>
<organism evidence="2 3">
    <name type="scientific">Xenorhabdus doucetiae</name>
    <dbReference type="NCBI Taxonomy" id="351671"/>
    <lineage>
        <taxon>Bacteria</taxon>
        <taxon>Pseudomonadati</taxon>
        <taxon>Pseudomonadota</taxon>
        <taxon>Gammaproteobacteria</taxon>
        <taxon>Enterobacterales</taxon>
        <taxon>Morganellaceae</taxon>
        <taxon>Xenorhabdus</taxon>
    </lineage>
</organism>
<dbReference type="STRING" id="351671.XDD1_1402"/>
<dbReference type="AlphaFoldDB" id="A0A068QR23"/>
<dbReference type="EMBL" id="FO704550">
    <property type="protein sequence ID" value="CDG17101.1"/>
    <property type="molecule type" value="Genomic_DNA"/>
</dbReference>
<dbReference type="RefSeq" id="WP_156979646.1">
    <property type="nucleotide sequence ID" value="NZ_CAWMED010000001.1"/>
</dbReference>
<reference evidence="2 3" key="1">
    <citation type="submission" date="2013-07" db="EMBL/GenBank/DDBJ databases">
        <authorList>
            <person name="Genoscope - CEA"/>
        </authorList>
    </citation>
    <scope>NUCLEOTIDE SEQUENCE [LARGE SCALE GENOMIC DNA]</scope>
    <source>
        <strain evidence="3">FRM16 / DSM 17909</strain>
    </source>
</reference>
<accession>A0A068QR23</accession>
<evidence type="ECO:0000256" key="1">
    <source>
        <dbReference type="SAM" id="MobiDB-lite"/>
    </source>
</evidence>
<dbReference type="HOGENOM" id="CLU_1034233_0_0_6"/>
<proteinExistence type="predicted"/>
<feature type="region of interest" description="Disordered" evidence="1">
    <location>
        <begin position="18"/>
        <end position="108"/>
    </location>
</feature>